<organism evidence="5 6">
    <name type="scientific">Marinomonas phaeophyticola</name>
    <dbReference type="NCBI Taxonomy" id="3004091"/>
    <lineage>
        <taxon>Bacteria</taxon>
        <taxon>Pseudomonadati</taxon>
        <taxon>Pseudomonadota</taxon>
        <taxon>Gammaproteobacteria</taxon>
        <taxon>Oceanospirillales</taxon>
        <taxon>Oceanospirillaceae</taxon>
        <taxon>Marinomonas</taxon>
    </lineage>
</organism>
<evidence type="ECO:0000256" key="2">
    <source>
        <dbReference type="ARBA" id="ARBA00022723"/>
    </source>
</evidence>
<comment type="cofactor">
    <cofactor evidence="1">
        <name>Mg(2+)</name>
        <dbReference type="ChEBI" id="CHEBI:18420"/>
    </cofactor>
</comment>
<dbReference type="RefSeq" id="WP_269126431.1">
    <property type="nucleotide sequence ID" value="NZ_JAPUBN010000018.1"/>
</dbReference>
<accession>A0ABT4JW89</accession>
<dbReference type="InterPro" id="IPR011206">
    <property type="entry name" value="Citrate_lyase_beta/mcl1/mcl2"/>
</dbReference>
<dbReference type="GO" id="GO:0016829">
    <property type="term" value="F:lyase activity"/>
    <property type="evidence" value="ECO:0007669"/>
    <property type="project" value="UniProtKB-KW"/>
</dbReference>
<evidence type="ECO:0000256" key="1">
    <source>
        <dbReference type="ARBA" id="ARBA00001946"/>
    </source>
</evidence>
<keyword evidence="2" id="KW-0479">Metal-binding</keyword>
<dbReference type="SUPFAM" id="SSF51621">
    <property type="entry name" value="Phosphoenolpyruvate/pyruvate domain"/>
    <property type="match status" value="1"/>
</dbReference>
<dbReference type="PANTHER" id="PTHR32308">
    <property type="entry name" value="LYASE BETA SUBUNIT, PUTATIVE (AFU_ORTHOLOGUE AFUA_4G13030)-RELATED"/>
    <property type="match status" value="1"/>
</dbReference>
<reference evidence="5" key="1">
    <citation type="submission" date="2022-12" db="EMBL/GenBank/DDBJ databases">
        <title>Marinomonas 15G1-11 sp. nov, isolated from marine algae.</title>
        <authorList>
            <person name="Butt M."/>
            <person name="Choi D.G."/>
            <person name="Kim J.M."/>
            <person name="Lee J.K."/>
            <person name="Baek J.H."/>
            <person name="Jeon C.O."/>
        </authorList>
    </citation>
    <scope>NUCLEOTIDE SEQUENCE</scope>
    <source>
        <strain evidence="5">15G1-11</strain>
    </source>
</reference>
<dbReference type="PANTHER" id="PTHR32308:SF0">
    <property type="entry name" value="HPCH_HPAI ALDOLASE_CITRATE LYASE DOMAIN-CONTAINING PROTEIN"/>
    <property type="match status" value="1"/>
</dbReference>
<name>A0ABT4JW89_9GAMM</name>
<evidence type="ECO:0000313" key="5">
    <source>
        <dbReference type="EMBL" id="MCZ2722648.1"/>
    </source>
</evidence>
<dbReference type="Pfam" id="PF03328">
    <property type="entry name" value="HpcH_HpaI"/>
    <property type="match status" value="1"/>
</dbReference>
<keyword evidence="6" id="KW-1185">Reference proteome</keyword>
<dbReference type="Gene3D" id="3.20.20.60">
    <property type="entry name" value="Phosphoenolpyruvate-binding domains"/>
    <property type="match status" value="1"/>
</dbReference>
<dbReference type="Proteomes" id="UP001149719">
    <property type="component" value="Unassembled WGS sequence"/>
</dbReference>
<dbReference type="PIRSF" id="PIRSF015582">
    <property type="entry name" value="Cit_lyase_B"/>
    <property type="match status" value="1"/>
</dbReference>
<keyword evidence="3" id="KW-0460">Magnesium</keyword>
<sequence>MWNSLLFIPVLEERFIAKAPERGASAIVLDLEASIAHERKDEARAALFAAVEHLRPHTQVTVRINSCWLDAYKDLEACIIEGVSAVHLANCQSPAEIEAIDGLISELEQVRGLKPGAIQVVAMLESPVGVRQAYEIATASERVVALTLGVEDYATEMGTKATESLLRPAAYNVIQAARAAGVSPLVVPASMANFSDFEALERAAEYGKSLGSVGGYAVHPGQVVVLNKVFTPTEQEISQAKRILEAAEQAAIEGKGVFKVDGCMIDLPLIKRAEALLKSVPKAFC</sequence>
<dbReference type="InterPro" id="IPR040442">
    <property type="entry name" value="Pyrv_kinase-like_dom_sf"/>
</dbReference>
<evidence type="ECO:0000259" key="4">
    <source>
        <dbReference type="Pfam" id="PF03328"/>
    </source>
</evidence>
<keyword evidence="5" id="KW-0456">Lyase</keyword>
<evidence type="ECO:0000313" key="6">
    <source>
        <dbReference type="Proteomes" id="UP001149719"/>
    </source>
</evidence>
<proteinExistence type="predicted"/>
<protein>
    <submittedName>
        <fullName evidence="5">CoA ester lyase</fullName>
    </submittedName>
</protein>
<dbReference type="InterPro" id="IPR005000">
    <property type="entry name" value="Aldolase/citrate-lyase_domain"/>
</dbReference>
<gene>
    <name evidence="5" type="ORF">O1D97_13775</name>
</gene>
<evidence type="ECO:0000256" key="3">
    <source>
        <dbReference type="ARBA" id="ARBA00022842"/>
    </source>
</evidence>
<dbReference type="InterPro" id="IPR015813">
    <property type="entry name" value="Pyrv/PenolPyrv_kinase-like_dom"/>
</dbReference>
<dbReference type="EMBL" id="JAPUBN010000018">
    <property type="protein sequence ID" value="MCZ2722648.1"/>
    <property type="molecule type" value="Genomic_DNA"/>
</dbReference>
<feature type="domain" description="HpcH/HpaI aldolase/citrate lyase" evidence="4">
    <location>
        <begin position="4"/>
        <end position="220"/>
    </location>
</feature>
<comment type="caution">
    <text evidence="5">The sequence shown here is derived from an EMBL/GenBank/DDBJ whole genome shotgun (WGS) entry which is preliminary data.</text>
</comment>